<dbReference type="GO" id="GO:0015031">
    <property type="term" value="P:protein transport"/>
    <property type="evidence" value="ECO:0007669"/>
    <property type="project" value="TreeGrafter"/>
</dbReference>
<feature type="compositionally biased region" description="Low complexity" evidence="2">
    <location>
        <begin position="639"/>
        <end position="650"/>
    </location>
</feature>
<name>A0A914H350_GLORO</name>
<comment type="similarity">
    <text evidence="1">Belongs to the arrestin family.</text>
</comment>
<proteinExistence type="inferred from homology"/>
<accession>A0A914H350</accession>
<feature type="region of interest" description="Disordered" evidence="2">
    <location>
        <begin position="515"/>
        <end position="554"/>
    </location>
</feature>
<dbReference type="InterPro" id="IPR011022">
    <property type="entry name" value="Arrestin_C-like"/>
</dbReference>
<reference evidence="5" key="1">
    <citation type="submission" date="2022-11" db="UniProtKB">
        <authorList>
            <consortium name="WormBaseParasite"/>
        </authorList>
    </citation>
    <scope>IDENTIFICATION</scope>
</reference>
<dbReference type="Proteomes" id="UP000887572">
    <property type="component" value="Unplaced"/>
</dbReference>
<dbReference type="Gene3D" id="2.60.40.640">
    <property type="match status" value="1"/>
</dbReference>
<feature type="region of interest" description="Disordered" evidence="2">
    <location>
        <begin position="238"/>
        <end position="294"/>
    </location>
</feature>
<evidence type="ECO:0000259" key="3">
    <source>
        <dbReference type="SMART" id="SM01017"/>
    </source>
</evidence>
<dbReference type="Pfam" id="PF00339">
    <property type="entry name" value="Arrestin_N"/>
    <property type="match status" value="1"/>
</dbReference>
<feature type="region of interest" description="Disordered" evidence="2">
    <location>
        <begin position="602"/>
        <end position="657"/>
    </location>
</feature>
<keyword evidence="4" id="KW-1185">Reference proteome</keyword>
<evidence type="ECO:0000313" key="5">
    <source>
        <dbReference type="WBParaSite" id="Gr19_v10_g13713.t1"/>
    </source>
</evidence>
<dbReference type="InterPro" id="IPR011021">
    <property type="entry name" value="Arrestin-like_N"/>
</dbReference>
<protein>
    <submittedName>
        <fullName evidence="5">Arrestin C-terminal-like domain-containing protein</fullName>
    </submittedName>
</protein>
<dbReference type="SMART" id="SM01017">
    <property type="entry name" value="Arrestin_C"/>
    <property type="match status" value="1"/>
</dbReference>
<sequence length="657" mass="72838">MVNPSETAAAQPSAHETDVFEQFEIVFDAGPEPVFHGGELISGQLKIKLKNEIILNAIHLQFKGKALWIGAARKADKEGQTEKIYFDKNFMLLERPPGHPEPGHFKWAARFAYSLPFECPLPVGCESSYESAEAHIRFFARAILETEKREKFIVKKAFSIVSPPDLHHLVPPHSEPITQKETVRFGGCCCRNKISAEVELAKSAFAPGEDIVGAFYIDSRTARNAVDHIEVRLLDGAERIQPEQPEQLAKNADNAVPETNNEKESEGGGRKSKSATNKKQSKTTPRASTKAPEAVTSLCRRVVAGRKLDAKSLLAAETEKHGRRRPVRVGMRNVVFIRVPAVIPTIQSEADDQQPFVTNKQQDDEVQQEGEQRFSKLLESPSTATIRARKVPFIGVKYALQIALGTHILMEIPIKVHPIPIYAKDIAFRPFAGGAQPITESDEANLRGGPFTFTPQYPIYLESALQPEPSETSKEAIKAQTESQLLPAAEQSPNGTATADGMPQAVEVQLVPNGSKPYQDQQQQEDDEEQQQQMPNAQMDQQQQQTAAQPHVAQQTTVVVHEVVHSQHDMTQNGDEPVLNGQLNGDVHANEQQHVVEETYEVANEDGSKTTIRKSTERHQSTVDHSQSHDGEDGMKTDQQQQQLNNNNQQMDVSMNG</sequence>
<organism evidence="4 5">
    <name type="scientific">Globodera rostochiensis</name>
    <name type="common">Golden nematode worm</name>
    <name type="synonym">Heterodera rostochiensis</name>
    <dbReference type="NCBI Taxonomy" id="31243"/>
    <lineage>
        <taxon>Eukaryota</taxon>
        <taxon>Metazoa</taxon>
        <taxon>Ecdysozoa</taxon>
        <taxon>Nematoda</taxon>
        <taxon>Chromadorea</taxon>
        <taxon>Rhabditida</taxon>
        <taxon>Tylenchina</taxon>
        <taxon>Tylenchomorpha</taxon>
        <taxon>Tylenchoidea</taxon>
        <taxon>Heteroderidae</taxon>
        <taxon>Heteroderinae</taxon>
        <taxon>Globodera</taxon>
    </lineage>
</organism>
<feature type="compositionally biased region" description="Basic and acidic residues" evidence="2">
    <location>
        <begin position="260"/>
        <end position="269"/>
    </location>
</feature>
<feature type="domain" description="Arrestin C-terminal-like" evidence="3">
    <location>
        <begin position="190"/>
        <end position="421"/>
    </location>
</feature>
<dbReference type="SUPFAM" id="SSF81296">
    <property type="entry name" value="E set domains"/>
    <property type="match status" value="1"/>
</dbReference>
<evidence type="ECO:0000256" key="1">
    <source>
        <dbReference type="ARBA" id="ARBA00005298"/>
    </source>
</evidence>
<dbReference type="InterPro" id="IPR014752">
    <property type="entry name" value="Arrestin-like_C"/>
</dbReference>
<feature type="compositionally biased region" description="Basic and acidic residues" evidence="2">
    <location>
        <begin position="614"/>
        <end position="636"/>
    </location>
</feature>
<evidence type="ECO:0000313" key="4">
    <source>
        <dbReference type="Proteomes" id="UP000887572"/>
    </source>
</evidence>
<dbReference type="GO" id="GO:0005737">
    <property type="term" value="C:cytoplasm"/>
    <property type="evidence" value="ECO:0007669"/>
    <property type="project" value="TreeGrafter"/>
</dbReference>
<dbReference type="AlphaFoldDB" id="A0A914H350"/>
<feature type="compositionally biased region" description="Low complexity" evidence="2">
    <location>
        <begin position="531"/>
        <end position="554"/>
    </location>
</feature>
<feature type="compositionally biased region" description="Polar residues" evidence="2">
    <location>
        <begin position="274"/>
        <end position="287"/>
    </location>
</feature>
<dbReference type="InterPro" id="IPR050357">
    <property type="entry name" value="Arrestin_domain-protein"/>
</dbReference>
<dbReference type="PANTHER" id="PTHR11188">
    <property type="entry name" value="ARRESTIN DOMAIN CONTAINING PROTEIN"/>
    <property type="match status" value="1"/>
</dbReference>
<dbReference type="InterPro" id="IPR014756">
    <property type="entry name" value="Ig_E-set"/>
</dbReference>
<dbReference type="WBParaSite" id="Gr19_v10_g13713.t1">
    <property type="protein sequence ID" value="Gr19_v10_g13713.t1"/>
    <property type="gene ID" value="Gr19_v10_g13713"/>
</dbReference>
<evidence type="ECO:0000256" key="2">
    <source>
        <dbReference type="SAM" id="MobiDB-lite"/>
    </source>
</evidence>
<dbReference type="PANTHER" id="PTHR11188:SF3">
    <property type="entry name" value="ARRESTIN C-TERMINAL-LIKE DOMAIN-CONTAINING PROTEIN"/>
    <property type="match status" value="1"/>
</dbReference>